<keyword evidence="3" id="KW-1185">Reference proteome</keyword>
<dbReference type="AlphaFoldDB" id="A0ABD3MW75"/>
<comment type="caution">
    <text evidence="2">The sequence shown here is derived from an EMBL/GenBank/DDBJ whole genome shotgun (WGS) entry which is preliminary data.</text>
</comment>
<name>A0ABD3MW75_9STRA</name>
<sequence>MSLSISSFTAEINGGEISKVDAETKSAVLHNNHLETADKDTNDVNDADATVKLHLAESCPARLEDQSSSLLSESATMTSSTTMSSTNTLRETKSKRNLLKRTPSTCLTCGHPTCHKHISNTFSNHIQICHQCAYLFELEFLVDVIAQATEEVEAAADQDSNGNKANHHKSSNNNTQSSCQHKINSMIDCYDRAKLLLTYTAQYAPDIASNLQSRTAKSNKIGVGANASGIVSGITGIVGAGALLCPPVAAAGVPILIASLIFGGTATAAHTGDYVGVKYWSEPNVLADKMVVLHGMCLSLLRVVEVLSYGLKLKSSSSSGSSTENLDQEEDVNETKVLKDEKKYADGADNDNTVTQDTDNDDNYSITDKRQALTNDIQSLLEKHGVNTALGKQSISSATAISGSNVANRQTRFFGRITTTAAASFRFVPLAGGVLSAASLVVEANEIKATLTRMNEGNPCEKSERVLEIASDVERLPDAALIADECARVFREAEEERRVVEEVRSKLRSQCMNAMQQRVLLSDDPTTEH</sequence>
<feature type="region of interest" description="Disordered" evidence="1">
    <location>
        <begin position="155"/>
        <end position="178"/>
    </location>
</feature>
<feature type="region of interest" description="Disordered" evidence="1">
    <location>
        <begin position="314"/>
        <end position="365"/>
    </location>
</feature>
<proteinExistence type="predicted"/>
<feature type="compositionally biased region" description="Low complexity" evidence="1">
    <location>
        <begin position="70"/>
        <end position="89"/>
    </location>
</feature>
<evidence type="ECO:0000313" key="2">
    <source>
        <dbReference type="EMBL" id="KAL3764730.1"/>
    </source>
</evidence>
<evidence type="ECO:0000313" key="3">
    <source>
        <dbReference type="Proteomes" id="UP001530400"/>
    </source>
</evidence>
<dbReference type="EMBL" id="JALLPJ020001414">
    <property type="protein sequence ID" value="KAL3764730.1"/>
    <property type="molecule type" value="Genomic_DNA"/>
</dbReference>
<reference evidence="2 3" key="1">
    <citation type="submission" date="2024-10" db="EMBL/GenBank/DDBJ databases">
        <title>Updated reference genomes for cyclostephanoid diatoms.</title>
        <authorList>
            <person name="Roberts W.R."/>
            <person name="Alverson A.J."/>
        </authorList>
    </citation>
    <scope>NUCLEOTIDE SEQUENCE [LARGE SCALE GENOMIC DNA]</scope>
    <source>
        <strain evidence="2 3">AJA010-31</strain>
    </source>
</reference>
<gene>
    <name evidence="2" type="ORF">ACHAWO_008725</name>
</gene>
<protein>
    <submittedName>
        <fullName evidence="2">Uncharacterized protein</fullName>
    </submittedName>
</protein>
<evidence type="ECO:0000256" key="1">
    <source>
        <dbReference type="SAM" id="MobiDB-lite"/>
    </source>
</evidence>
<feature type="region of interest" description="Disordered" evidence="1">
    <location>
        <begin position="70"/>
        <end position="93"/>
    </location>
</feature>
<dbReference type="Proteomes" id="UP001530400">
    <property type="component" value="Unassembled WGS sequence"/>
</dbReference>
<accession>A0ABD3MW75</accession>
<organism evidence="2 3">
    <name type="scientific">Cyclotella atomus</name>
    <dbReference type="NCBI Taxonomy" id="382360"/>
    <lineage>
        <taxon>Eukaryota</taxon>
        <taxon>Sar</taxon>
        <taxon>Stramenopiles</taxon>
        <taxon>Ochrophyta</taxon>
        <taxon>Bacillariophyta</taxon>
        <taxon>Coscinodiscophyceae</taxon>
        <taxon>Thalassiosirophycidae</taxon>
        <taxon>Stephanodiscales</taxon>
        <taxon>Stephanodiscaceae</taxon>
        <taxon>Cyclotella</taxon>
    </lineage>
</organism>
<feature type="compositionally biased region" description="Basic and acidic residues" evidence="1">
    <location>
        <begin position="333"/>
        <end position="346"/>
    </location>
</feature>